<reference evidence="1 2" key="1">
    <citation type="submission" date="2020-08" db="EMBL/GenBank/DDBJ databases">
        <title>Genomic Encyclopedia of Type Strains, Phase IV (KMG-IV): sequencing the most valuable type-strain genomes for metagenomic binning, comparative biology and taxonomic classification.</title>
        <authorList>
            <person name="Goeker M."/>
        </authorList>
    </citation>
    <scope>NUCLEOTIDE SEQUENCE [LARGE SCALE GENOMIC DNA]</scope>
    <source>
        <strain evidence="1 2">DSM 29007</strain>
    </source>
</reference>
<gene>
    <name evidence="1" type="ORF">HNQ61_001340</name>
</gene>
<name>A0A841GW28_9BACT</name>
<dbReference type="InterPro" id="IPR024047">
    <property type="entry name" value="MM3350-like_sf"/>
</dbReference>
<protein>
    <submittedName>
        <fullName evidence="1">Uncharacterized protein</fullName>
    </submittedName>
</protein>
<evidence type="ECO:0000313" key="2">
    <source>
        <dbReference type="Proteomes" id="UP000582837"/>
    </source>
</evidence>
<dbReference type="AlphaFoldDB" id="A0A841GW28"/>
<comment type="caution">
    <text evidence="1">The sequence shown here is derived from an EMBL/GenBank/DDBJ whole genome shotgun (WGS) entry which is preliminary data.</text>
</comment>
<dbReference type="RefSeq" id="WP_170036166.1">
    <property type="nucleotide sequence ID" value="NZ_JABDTL010000002.1"/>
</dbReference>
<keyword evidence="2" id="KW-1185">Reference proteome</keyword>
<dbReference type="SUPFAM" id="SSF159941">
    <property type="entry name" value="MM3350-like"/>
    <property type="match status" value="1"/>
</dbReference>
<evidence type="ECO:0000313" key="1">
    <source>
        <dbReference type="EMBL" id="MBB6069723.1"/>
    </source>
</evidence>
<organism evidence="1 2">
    <name type="scientific">Longimicrobium terrae</name>
    <dbReference type="NCBI Taxonomy" id="1639882"/>
    <lineage>
        <taxon>Bacteria</taxon>
        <taxon>Pseudomonadati</taxon>
        <taxon>Gemmatimonadota</taxon>
        <taxon>Longimicrobiia</taxon>
        <taxon>Longimicrobiales</taxon>
        <taxon>Longimicrobiaceae</taxon>
        <taxon>Longimicrobium</taxon>
    </lineage>
</organism>
<proteinExistence type="predicted"/>
<dbReference type="EMBL" id="JACHIA010000003">
    <property type="protein sequence ID" value="MBB6069723.1"/>
    <property type="molecule type" value="Genomic_DNA"/>
</dbReference>
<accession>A0A841GW28</accession>
<sequence>MSRHLAACEKRRAAVAAADAQPGKRVPIVHLLVQDAWEGLYWLHLEMDGTAPLAELDDYLRVIWLECCEHLSEFSVGRRMGRPVGMSRTAAQVFVPGAVLTHTYDFGTSSTTSVRVVSVRQGRPTTRWPIALMARNAPLAATCQECGSPAGYLCTECLYDDDASGELCEAHAKSHPHDEYGDPMPIANSPRTGMCGYSGPADPPY</sequence>
<dbReference type="Proteomes" id="UP000582837">
    <property type="component" value="Unassembled WGS sequence"/>
</dbReference>